<comment type="caution">
    <text evidence="2">The sequence shown here is derived from an EMBL/GenBank/DDBJ whole genome shotgun (WGS) entry which is preliminary data.</text>
</comment>
<dbReference type="EMBL" id="JAJIAR010000006">
    <property type="protein sequence ID" value="MCK8611605.1"/>
    <property type="molecule type" value="Genomic_DNA"/>
</dbReference>
<evidence type="ECO:0008006" key="4">
    <source>
        <dbReference type="Google" id="ProtNLM"/>
    </source>
</evidence>
<gene>
    <name evidence="2" type="ORF">LNP10_03725</name>
</gene>
<accession>A0ABT0HXF5</accession>
<dbReference type="RefSeq" id="WP_248596734.1">
    <property type="nucleotide sequence ID" value="NZ_JAJIAR010000006.1"/>
</dbReference>
<organism evidence="2 3">
    <name type="scientific">Apilactobacillus nanyangensis</name>
    <dbReference type="NCBI Taxonomy" id="2799579"/>
    <lineage>
        <taxon>Bacteria</taxon>
        <taxon>Bacillati</taxon>
        <taxon>Bacillota</taxon>
        <taxon>Bacilli</taxon>
        <taxon>Lactobacillales</taxon>
        <taxon>Lactobacillaceae</taxon>
        <taxon>Apilactobacillus</taxon>
    </lineage>
</organism>
<reference evidence="2 3" key="1">
    <citation type="submission" date="2021-11" db="EMBL/GenBank/DDBJ databases">
        <title>Comparative genomics of bee honey and flower isolates.</title>
        <authorList>
            <person name="Bechtner J.D."/>
            <person name="Gallus M.K."/>
            <person name="Ehrmann M."/>
        </authorList>
    </citation>
    <scope>NUCLEOTIDE SEQUENCE [LARGE SCALE GENOMIC DNA]</scope>
    <source>
        <strain evidence="2 3">7</strain>
    </source>
</reference>
<feature type="chain" id="PRO_5045329572" description="D-alanyl-D-alanine carboxypeptidase" evidence="1">
    <location>
        <begin position="23"/>
        <end position="203"/>
    </location>
</feature>
<feature type="signal peptide" evidence="1">
    <location>
        <begin position="1"/>
        <end position="22"/>
    </location>
</feature>
<keyword evidence="1" id="KW-0732">Signal</keyword>
<dbReference type="Proteomes" id="UP001522816">
    <property type="component" value="Unassembled WGS sequence"/>
</dbReference>
<evidence type="ECO:0000256" key="1">
    <source>
        <dbReference type="SAM" id="SignalP"/>
    </source>
</evidence>
<protein>
    <recommendedName>
        <fullName evidence="4">D-alanyl-D-alanine carboxypeptidase</fullName>
    </recommendedName>
</protein>
<name>A0ABT0HXF5_9LACO</name>
<sequence length="203" mass="23736">MKKFKYVLVALVAFFAFTTVNFTNTTTANAKTHHSVRTHHSTKKDRKVKYVLTFPKNMRGTWYTRTNFYGKYRSKMVITKKSAKVTVTSEGRTFRYKQTLRKPLTKKETDSLGPDEYAKYANFFVGKYVHALHYKWLRMDTLSLVGDNEPGFLNIHKFNKHAVLTSAAGGPRQSYHYFRTDKLARKYAHKRFPHFNYGLVQGI</sequence>
<keyword evidence="3" id="KW-1185">Reference proteome</keyword>
<evidence type="ECO:0000313" key="3">
    <source>
        <dbReference type="Proteomes" id="UP001522816"/>
    </source>
</evidence>
<evidence type="ECO:0000313" key="2">
    <source>
        <dbReference type="EMBL" id="MCK8611605.1"/>
    </source>
</evidence>
<proteinExistence type="predicted"/>